<dbReference type="Pfam" id="PF00811">
    <property type="entry name" value="Ependymin"/>
    <property type="match status" value="1"/>
</dbReference>
<evidence type="ECO:0000256" key="1">
    <source>
        <dbReference type="SAM" id="SignalP"/>
    </source>
</evidence>
<gene>
    <name evidence="2" type="ORF">CAPTEDRAFT_226097</name>
</gene>
<evidence type="ECO:0000313" key="2">
    <source>
        <dbReference type="EMBL" id="ELU11294.1"/>
    </source>
</evidence>
<keyword evidence="1" id="KW-0732">Signal</keyword>
<proteinExistence type="predicted"/>
<dbReference type="GO" id="GO:0007160">
    <property type="term" value="P:cell-matrix adhesion"/>
    <property type="evidence" value="ECO:0007669"/>
    <property type="project" value="InterPro"/>
</dbReference>
<dbReference type="OMA" id="CCVPTNF"/>
<dbReference type="Proteomes" id="UP000014760">
    <property type="component" value="Unassembled WGS sequence"/>
</dbReference>
<accession>R7UYA9</accession>
<dbReference type="GO" id="GO:0005576">
    <property type="term" value="C:extracellular region"/>
    <property type="evidence" value="ECO:0007669"/>
    <property type="project" value="InterPro"/>
</dbReference>
<dbReference type="InterPro" id="IPR001299">
    <property type="entry name" value="Ependymin"/>
</dbReference>
<sequence length="232" mass="25363">MRSVCILVALFAGACCLPVISSSGGCVYPPRWESFLAERMRTKMTASGTETTMAVMGNMYADYNAKKAAIHFTIYQEAPYQVSAIADWEASAIFAFYPDTGRCVRSALSGSMVEQGVPPNASHLSSFRWGHGHNAVTVDQWKSTVNYEKPWPSRVELFQMVTTDECVPVVEQGTNHVPGAEVAFDVSFANFNTTITNPLAFNPPDYCADAPVVDTPGPLVQGLMMRFMFTSS</sequence>
<dbReference type="PANTHER" id="PTHR10697">
    <property type="entry name" value="MAMMALIAN EPENDYMIN-RELATED PROTEIN 1"/>
    <property type="match status" value="1"/>
</dbReference>
<evidence type="ECO:0008006" key="5">
    <source>
        <dbReference type="Google" id="ProtNLM"/>
    </source>
</evidence>
<dbReference type="OrthoDB" id="10001248at2759"/>
<feature type="chain" id="PRO_5008788511" description="Mammalian ependymin-related protein 1" evidence="1">
    <location>
        <begin position="17"/>
        <end position="232"/>
    </location>
</feature>
<dbReference type="GO" id="GO:0005509">
    <property type="term" value="F:calcium ion binding"/>
    <property type="evidence" value="ECO:0007669"/>
    <property type="project" value="InterPro"/>
</dbReference>
<dbReference type="EMBL" id="KB296812">
    <property type="protein sequence ID" value="ELU11294.1"/>
    <property type="molecule type" value="Genomic_DNA"/>
</dbReference>
<reference evidence="2 4" key="2">
    <citation type="journal article" date="2013" name="Nature">
        <title>Insights into bilaterian evolution from three spiralian genomes.</title>
        <authorList>
            <person name="Simakov O."/>
            <person name="Marletaz F."/>
            <person name="Cho S.J."/>
            <person name="Edsinger-Gonzales E."/>
            <person name="Havlak P."/>
            <person name="Hellsten U."/>
            <person name="Kuo D.H."/>
            <person name="Larsson T."/>
            <person name="Lv J."/>
            <person name="Arendt D."/>
            <person name="Savage R."/>
            <person name="Osoegawa K."/>
            <person name="de Jong P."/>
            <person name="Grimwood J."/>
            <person name="Chapman J.A."/>
            <person name="Shapiro H."/>
            <person name="Aerts A."/>
            <person name="Otillar R.P."/>
            <person name="Terry A.Y."/>
            <person name="Boore J.L."/>
            <person name="Grigoriev I.V."/>
            <person name="Lindberg D.R."/>
            <person name="Seaver E.C."/>
            <person name="Weisblat D.A."/>
            <person name="Putnam N.H."/>
            <person name="Rokhsar D.S."/>
        </authorList>
    </citation>
    <scope>NUCLEOTIDE SEQUENCE</scope>
    <source>
        <strain evidence="2 4">I ESC-2004</strain>
    </source>
</reference>
<protein>
    <recommendedName>
        <fullName evidence="5">Mammalian ependymin-related protein 1</fullName>
    </recommendedName>
</protein>
<dbReference type="EMBL" id="AMQN01005790">
    <property type="status" value="NOT_ANNOTATED_CDS"/>
    <property type="molecule type" value="Genomic_DNA"/>
</dbReference>
<keyword evidence="4" id="KW-1185">Reference proteome</keyword>
<dbReference type="GO" id="GO:0005764">
    <property type="term" value="C:lysosome"/>
    <property type="evidence" value="ECO:0007669"/>
    <property type="project" value="TreeGrafter"/>
</dbReference>
<dbReference type="PANTHER" id="PTHR10697:SF1">
    <property type="entry name" value="MAMMALIAN EPENDYMIN-RELATED PROTEIN 1"/>
    <property type="match status" value="1"/>
</dbReference>
<dbReference type="AlphaFoldDB" id="R7UYA9"/>
<reference evidence="3" key="3">
    <citation type="submission" date="2015-06" db="UniProtKB">
        <authorList>
            <consortium name="EnsemblMetazoa"/>
        </authorList>
    </citation>
    <scope>IDENTIFICATION</scope>
</reference>
<organism evidence="2">
    <name type="scientific">Capitella teleta</name>
    <name type="common">Polychaete worm</name>
    <dbReference type="NCBI Taxonomy" id="283909"/>
    <lineage>
        <taxon>Eukaryota</taxon>
        <taxon>Metazoa</taxon>
        <taxon>Spiralia</taxon>
        <taxon>Lophotrochozoa</taxon>
        <taxon>Annelida</taxon>
        <taxon>Polychaeta</taxon>
        <taxon>Sedentaria</taxon>
        <taxon>Scolecida</taxon>
        <taxon>Capitellidae</taxon>
        <taxon>Capitella</taxon>
    </lineage>
</organism>
<dbReference type="PROSITE" id="PS51257">
    <property type="entry name" value="PROKAR_LIPOPROTEIN"/>
    <property type="match status" value="1"/>
</dbReference>
<reference evidence="4" key="1">
    <citation type="submission" date="2012-12" db="EMBL/GenBank/DDBJ databases">
        <authorList>
            <person name="Hellsten U."/>
            <person name="Grimwood J."/>
            <person name="Chapman J.A."/>
            <person name="Shapiro H."/>
            <person name="Aerts A."/>
            <person name="Otillar R.P."/>
            <person name="Terry A.Y."/>
            <person name="Boore J.L."/>
            <person name="Simakov O."/>
            <person name="Marletaz F."/>
            <person name="Cho S.-J."/>
            <person name="Edsinger-Gonzales E."/>
            <person name="Havlak P."/>
            <person name="Kuo D.-H."/>
            <person name="Larsson T."/>
            <person name="Lv J."/>
            <person name="Arendt D."/>
            <person name="Savage R."/>
            <person name="Osoegawa K."/>
            <person name="de Jong P."/>
            <person name="Lindberg D.R."/>
            <person name="Seaver E.C."/>
            <person name="Weisblat D.A."/>
            <person name="Putnam N.H."/>
            <person name="Grigoriev I.V."/>
            <person name="Rokhsar D.S."/>
        </authorList>
    </citation>
    <scope>NUCLEOTIDE SEQUENCE</scope>
    <source>
        <strain evidence="4">I ESC-2004</strain>
    </source>
</reference>
<evidence type="ECO:0000313" key="4">
    <source>
        <dbReference type="Proteomes" id="UP000014760"/>
    </source>
</evidence>
<dbReference type="EnsemblMetazoa" id="CapteT226097">
    <property type="protein sequence ID" value="CapteP226097"/>
    <property type="gene ID" value="CapteG226097"/>
</dbReference>
<feature type="signal peptide" evidence="1">
    <location>
        <begin position="1"/>
        <end position="16"/>
    </location>
</feature>
<dbReference type="HOGENOM" id="CLU_1195829_0_0_1"/>
<name>R7UYA9_CAPTE</name>
<evidence type="ECO:0000313" key="3">
    <source>
        <dbReference type="EnsemblMetazoa" id="CapteP226097"/>
    </source>
</evidence>